<sequence length="752" mass="85895">MLADITIRNSTNSIKSLMLQYFETLALSFFIALFIHNTWIESLDIYHTILELICVFIAMAIFVSVWFLYNRNSVSCNVLGLGYLAIGIFDILHTFYFLKLNLVSSSYFDLSTKFWILGRLTEAAVLLLSVQLVSLKLNKWINLLVVLGTTLGISCFIVIYGNHLPVLLTSQGVTPLKMMLEYGIICLYAISLYKIKDKLDCRGVITYKYIFISLLMSISSEFCFTIYTSVDSISWTVGHILKITSYFFLFRGIFISIIVYPYNQLEAGHKNLEETTKKLKYTSETLSDLLDALPIAVKEHDLSGRVKYVNKKFEELFGCGRDELYGLTEEELLEKFPRIEGDERQLPHRVIQDGKDTKTIVRTYRDLKGDNIKLSINSERVRNGVLIFFSETKKEQELENLHIQTETILEAVDNCILMVDKNEKVVLCNRALEEVLETDKKYILGMDINKFKELIQFQLKENPYLISKDYIKRRLYEVSLVSLKGSEKHMLLYCTNIRNVDGDLIGNINISTDITTLKKEQQKLMQQEKLALLGQMGAAIVHETRNFLTTIKGRSQLISSLAKNEDVKKHALKINEEVDEVNRIISEFLFLSKPRKTEMTEVSMIDIFQSIESMVKSSSLVKGIDVDFQLSKEERYVMCDEAELKQVILNICKNAADAMADKNNARLKIETGFNESTNEMFIRITDNGEGISEENLAKIGTPFFTTKKNGTGLGLNVSYKIIKEHKGKIEVKSKLGEGTTFSIILPAIDDEE</sequence>
<dbReference type="InterPro" id="IPR000700">
    <property type="entry name" value="PAS-assoc_C"/>
</dbReference>
<evidence type="ECO:0000313" key="14">
    <source>
        <dbReference type="Proteomes" id="UP001623660"/>
    </source>
</evidence>
<dbReference type="PRINTS" id="PR00344">
    <property type="entry name" value="BCTRLSENSOR"/>
</dbReference>
<dbReference type="InterPro" id="IPR036890">
    <property type="entry name" value="HATPase_C_sf"/>
</dbReference>
<feature type="domain" description="PAS" evidence="11">
    <location>
        <begin position="282"/>
        <end position="326"/>
    </location>
</feature>
<dbReference type="Pfam" id="PF13426">
    <property type="entry name" value="PAS_9"/>
    <property type="match status" value="1"/>
</dbReference>
<keyword evidence="9" id="KW-1133">Transmembrane helix</keyword>
<dbReference type="PANTHER" id="PTHR43065">
    <property type="entry name" value="SENSOR HISTIDINE KINASE"/>
    <property type="match status" value="1"/>
</dbReference>
<name>A0ABW8SPE3_9CLOT</name>
<keyword evidence="5" id="KW-0547">Nucleotide-binding</keyword>
<dbReference type="Gene3D" id="1.10.287.130">
    <property type="match status" value="1"/>
</dbReference>
<dbReference type="Proteomes" id="UP001623660">
    <property type="component" value="Unassembled WGS sequence"/>
</dbReference>
<keyword evidence="3" id="KW-0597">Phosphoprotein</keyword>
<evidence type="ECO:0000256" key="8">
    <source>
        <dbReference type="ARBA" id="ARBA00023012"/>
    </source>
</evidence>
<feature type="transmembrane region" description="Helical" evidence="9">
    <location>
        <begin position="81"/>
        <end position="102"/>
    </location>
</feature>
<comment type="catalytic activity">
    <reaction evidence="1">
        <text>ATP + protein L-histidine = ADP + protein N-phospho-L-histidine.</text>
        <dbReference type="EC" id="2.7.13.3"/>
    </reaction>
</comment>
<comment type="caution">
    <text evidence="13">The sequence shown here is derived from an EMBL/GenBank/DDBJ whole genome shotgun (WGS) entry which is preliminary data.</text>
</comment>
<keyword evidence="6" id="KW-0418">Kinase</keyword>
<feature type="transmembrane region" description="Helical" evidence="9">
    <location>
        <begin position="21"/>
        <end position="39"/>
    </location>
</feature>
<evidence type="ECO:0000256" key="6">
    <source>
        <dbReference type="ARBA" id="ARBA00022777"/>
    </source>
</evidence>
<feature type="transmembrane region" description="Helical" evidence="9">
    <location>
        <begin position="140"/>
        <end position="159"/>
    </location>
</feature>
<keyword evidence="9" id="KW-0812">Transmembrane</keyword>
<proteinExistence type="predicted"/>
<feature type="transmembrane region" description="Helical" evidence="9">
    <location>
        <begin position="207"/>
        <end position="227"/>
    </location>
</feature>
<dbReference type="InterPro" id="IPR003661">
    <property type="entry name" value="HisK_dim/P_dom"/>
</dbReference>
<dbReference type="SMART" id="SM00388">
    <property type="entry name" value="HisKA"/>
    <property type="match status" value="1"/>
</dbReference>
<evidence type="ECO:0000256" key="4">
    <source>
        <dbReference type="ARBA" id="ARBA00022679"/>
    </source>
</evidence>
<dbReference type="EC" id="2.7.13.3" evidence="2"/>
<dbReference type="InterPro" id="IPR004358">
    <property type="entry name" value="Sig_transdc_His_kin-like_C"/>
</dbReference>
<dbReference type="EMBL" id="JBJHZX010000025">
    <property type="protein sequence ID" value="MFL0197061.1"/>
    <property type="molecule type" value="Genomic_DNA"/>
</dbReference>
<evidence type="ECO:0000256" key="1">
    <source>
        <dbReference type="ARBA" id="ARBA00000085"/>
    </source>
</evidence>
<dbReference type="PROSITE" id="PS50112">
    <property type="entry name" value="PAS"/>
    <property type="match status" value="1"/>
</dbReference>
<dbReference type="PROSITE" id="PS50109">
    <property type="entry name" value="HIS_KIN"/>
    <property type="match status" value="1"/>
</dbReference>
<feature type="transmembrane region" description="Helical" evidence="9">
    <location>
        <begin position="239"/>
        <end position="262"/>
    </location>
</feature>
<dbReference type="CDD" id="cd00130">
    <property type="entry name" value="PAS"/>
    <property type="match status" value="1"/>
</dbReference>
<dbReference type="Pfam" id="PF17159">
    <property type="entry name" value="MASE3"/>
    <property type="match status" value="1"/>
</dbReference>
<accession>A0ABW8SPE3</accession>
<evidence type="ECO:0000256" key="2">
    <source>
        <dbReference type="ARBA" id="ARBA00012438"/>
    </source>
</evidence>
<dbReference type="InterPro" id="IPR036097">
    <property type="entry name" value="HisK_dim/P_sf"/>
</dbReference>
<dbReference type="Pfam" id="PF13188">
    <property type="entry name" value="PAS_8"/>
    <property type="match status" value="1"/>
</dbReference>
<dbReference type="Gene3D" id="3.30.565.10">
    <property type="entry name" value="Histidine kinase-like ATPase, C-terminal domain"/>
    <property type="match status" value="1"/>
</dbReference>
<keyword evidence="7" id="KW-0067">ATP-binding</keyword>
<dbReference type="InterPro" id="IPR003594">
    <property type="entry name" value="HATPase_dom"/>
</dbReference>
<dbReference type="PROSITE" id="PS50113">
    <property type="entry name" value="PAC"/>
    <property type="match status" value="1"/>
</dbReference>
<evidence type="ECO:0000256" key="5">
    <source>
        <dbReference type="ARBA" id="ARBA00022741"/>
    </source>
</evidence>
<dbReference type="SMART" id="SM00387">
    <property type="entry name" value="HATPase_c"/>
    <property type="match status" value="1"/>
</dbReference>
<organism evidence="13 14">
    <name type="scientific">Candidatus Clostridium eludens</name>
    <dbReference type="NCBI Taxonomy" id="3381663"/>
    <lineage>
        <taxon>Bacteria</taxon>
        <taxon>Bacillati</taxon>
        <taxon>Bacillota</taxon>
        <taxon>Clostridia</taxon>
        <taxon>Eubacteriales</taxon>
        <taxon>Clostridiaceae</taxon>
        <taxon>Clostridium</taxon>
    </lineage>
</organism>
<feature type="domain" description="PAC" evidence="12">
    <location>
        <begin position="474"/>
        <end position="526"/>
    </location>
</feature>
<evidence type="ECO:0000259" key="10">
    <source>
        <dbReference type="PROSITE" id="PS50109"/>
    </source>
</evidence>
<dbReference type="SUPFAM" id="SSF55785">
    <property type="entry name" value="PYP-like sensor domain (PAS domain)"/>
    <property type="match status" value="2"/>
</dbReference>
<dbReference type="Pfam" id="PF02518">
    <property type="entry name" value="HATPase_c"/>
    <property type="match status" value="1"/>
</dbReference>
<dbReference type="Pfam" id="PF00512">
    <property type="entry name" value="HisKA"/>
    <property type="match status" value="1"/>
</dbReference>
<dbReference type="Gene3D" id="3.30.450.20">
    <property type="entry name" value="PAS domain"/>
    <property type="match status" value="2"/>
</dbReference>
<dbReference type="InterPro" id="IPR000014">
    <property type="entry name" value="PAS"/>
</dbReference>
<feature type="domain" description="Histidine kinase" evidence="10">
    <location>
        <begin position="539"/>
        <end position="749"/>
    </location>
</feature>
<evidence type="ECO:0000256" key="9">
    <source>
        <dbReference type="SAM" id="Phobius"/>
    </source>
</evidence>
<keyword evidence="8" id="KW-0902">Two-component regulatory system</keyword>
<evidence type="ECO:0000259" key="11">
    <source>
        <dbReference type="PROSITE" id="PS50112"/>
    </source>
</evidence>
<evidence type="ECO:0000259" key="12">
    <source>
        <dbReference type="PROSITE" id="PS50113"/>
    </source>
</evidence>
<feature type="transmembrane region" description="Helical" evidence="9">
    <location>
        <begin position="45"/>
        <end position="69"/>
    </location>
</feature>
<keyword evidence="9" id="KW-0472">Membrane</keyword>
<dbReference type="RefSeq" id="WP_406793167.1">
    <property type="nucleotide sequence ID" value="NZ_JBJHZX010000025.1"/>
</dbReference>
<evidence type="ECO:0000313" key="13">
    <source>
        <dbReference type="EMBL" id="MFL0197061.1"/>
    </source>
</evidence>
<dbReference type="SMART" id="SM00091">
    <property type="entry name" value="PAS"/>
    <property type="match status" value="2"/>
</dbReference>
<dbReference type="SUPFAM" id="SSF55874">
    <property type="entry name" value="ATPase domain of HSP90 chaperone/DNA topoisomerase II/histidine kinase"/>
    <property type="match status" value="1"/>
</dbReference>
<dbReference type="CDD" id="cd00082">
    <property type="entry name" value="HisKA"/>
    <property type="match status" value="1"/>
</dbReference>
<keyword evidence="14" id="KW-1185">Reference proteome</keyword>
<feature type="transmembrane region" description="Helical" evidence="9">
    <location>
        <begin position="114"/>
        <end position="133"/>
    </location>
</feature>
<gene>
    <name evidence="13" type="ORF">ACJDU8_16065</name>
</gene>
<dbReference type="InterPro" id="IPR035965">
    <property type="entry name" value="PAS-like_dom_sf"/>
</dbReference>
<evidence type="ECO:0000256" key="7">
    <source>
        <dbReference type="ARBA" id="ARBA00022840"/>
    </source>
</evidence>
<evidence type="ECO:0000256" key="3">
    <source>
        <dbReference type="ARBA" id="ARBA00022553"/>
    </source>
</evidence>
<dbReference type="SUPFAM" id="SSF47384">
    <property type="entry name" value="Homodimeric domain of signal transducing histidine kinase"/>
    <property type="match status" value="1"/>
</dbReference>
<dbReference type="NCBIfam" id="TIGR00229">
    <property type="entry name" value="sensory_box"/>
    <property type="match status" value="2"/>
</dbReference>
<protein>
    <recommendedName>
        <fullName evidence="2">histidine kinase</fullName>
        <ecNumber evidence="2">2.7.13.3</ecNumber>
    </recommendedName>
</protein>
<dbReference type="InterPro" id="IPR005467">
    <property type="entry name" value="His_kinase_dom"/>
</dbReference>
<feature type="transmembrane region" description="Helical" evidence="9">
    <location>
        <begin position="179"/>
        <end position="195"/>
    </location>
</feature>
<reference evidence="13 14" key="1">
    <citation type="submission" date="2024-11" db="EMBL/GenBank/DDBJ databases">
        <authorList>
            <person name="Heng Y.C."/>
            <person name="Lim A.C.H."/>
            <person name="Lee J.K.Y."/>
            <person name="Kittelmann S."/>
        </authorList>
    </citation>
    <scope>NUCLEOTIDE SEQUENCE [LARGE SCALE GENOMIC DNA]</scope>
    <source>
        <strain evidence="13 14">WILCCON 0269</strain>
    </source>
</reference>
<dbReference type="PANTHER" id="PTHR43065:SF46">
    <property type="entry name" value="C4-DICARBOXYLATE TRANSPORT SENSOR PROTEIN DCTB"/>
    <property type="match status" value="1"/>
</dbReference>
<dbReference type="InterPro" id="IPR033425">
    <property type="entry name" value="MASE3"/>
</dbReference>
<keyword evidence="4" id="KW-0808">Transferase</keyword>